<dbReference type="EMBL" id="CP036271">
    <property type="protein sequence ID" value="QDT52137.1"/>
    <property type="molecule type" value="Genomic_DNA"/>
</dbReference>
<feature type="chain" id="PRO_5021877614" description="Apolipoprotein A1/A4/E domain protein" evidence="2">
    <location>
        <begin position="22"/>
        <end position="197"/>
    </location>
</feature>
<evidence type="ECO:0000256" key="1">
    <source>
        <dbReference type="SAM" id="Coils"/>
    </source>
</evidence>
<organism evidence="3 4">
    <name type="scientific">Caulifigura coniformis</name>
    <dbReference type="NCBI Taxonomy" id="2527983"/>
    <lineage>
        <taxon>Bacteria</taxon>
        <taxon>Pseudomonadati</taxon>
        <taxon>Planctomycetota</taxon>
        <taxon>Planctomycetia</taxon>
        <taxon>Planctomycetales</taxon>
        <taxon>Planctomycetaceae</taxon>
        <taxon>Caulifigura</taxon>
    </lineage>
</organism>
<dbReference type="RefSeq" id="WP_145026255.1">
    <property type="nucleotide sequence ID" value="NZ_CP036271.1"/>
</dbReference>
<dbReference type="InParanoid" id="A0A517S7P1"/>
<evidence type="ECO:0008006" key="5">
    <source>
        <dbReference type="Google" id="ProtNLM"/>
    </source>
</evidence>
<evidence type="ECO:0000313" key="4">
    <source>
        <dbReference type="Proteomes" id="UP000315700"/>
    </source>
</evidence>
<dbReference type="AlphaFoldDB" id="A0A517S7P1"/>
<feature type="signal peptide" evidence="2">
    <location>
        <begin position="1"/>
        <end position="21"/>
    </location>
</feature>
<reference evidence="3 4" key="1">
    <citation type="submission" date="2019-02" db="EMBL/GenBank/DDBJ databases">
        <title>Deep-cultivation of Planctomycetes and their phenomic and genomic characterization uncovers novel biology.</title>
        <authorList>
            <person name="Wiegand S."/>
            <person name="Jogler M."/>
            <person name="Boedeker C."/>
            <person name="Pinto D."/>
            <person name="Vollmers J."/>
            <person name="Rivas-Marin E."/>
            <person name="Kohn T."/>
            <person name="Peeters S.H."/>
            <person name="Heuer A."/>
            <person name="Rast P."/>
            <person name="Oberbeckmann S."/>
            <person name="Bunk B."/>
            <person name="Jeske O."/>
            <person name="Meyerdierks A."/>
            <person name="Storesund J.E."/>
            <person name="Kallscheuer N."/>
            <person name="Luecker S."/>
            <person name="Lage O.M."/>
            <person name="Pohl T."/>
            <person name="Merkel B.J."/>
            <person name="Hornburger P."/>
            <person name="Mueller R.-W."/>
            <person name="Bruemmer F."/>
            <person name="Labrenz M."/>
            <person name="Spormann A.M."/>
            <person name="Op den Camp H."/>
            <person name="Overmann J."/>
            <person name="Amann R."/>
            <person name="Jetten M.S.M."/>
            <person name="Mascher T."/>
            <person name="Medema M.H."/>
            <person name="Devos D.P."/>
            <person name="Kaster A.-K."/>
            <person name="Ovreas L."/>
            <person name="Rohde M."/>
            <person name="Galperin M.Y."/>
            <person name="Jogler C."/>
        </authorList>
    </citation>
    <scope>NUCLEOTIDE SEQUENCE [LARGE SCALE GENOMIC DNA]</scope>
    <source>
        <strain evidence="3 4">Pan44</strain>
    </source>
</reference>
<feature type="coiled-coil region" evidence="1">
    <location>
        <begin position="20"/>
        <end position="54"/>
    </location>
</feature>
<gene>
    <name evidence="3" type="ORF">Pan44_01460</name>
</gene>
<proteinExistence type="predicted"/>
<name>A0A517S7P1_9PLAN</name>
<evidence type="ECO:0000313" key="3">
    <source>
        <dbReference type="EMBL" id="QDT52137.1"/>
    </source>
</evidence>
<dbReference type="KEGG" id="ccos:Pan44_01460"/>
<accession>A0A517S7P1</accession>
<evidence type="ECO:0000256" key="2">
    <source>
        <dbReference type="SAM" id="SignalP"/>
    </source>
</evidence>
<dbReference type="PROSITE" id="PS51257">
    <property type="entry name" value="PROKAR_LIPOPROTEIN"/>
    <property type="match status" value="1"/>
</dbReference>
<keyword evidence="1" id="KW-0175">Coiled coil</keyword>
<dbReference type="Proteomes" id="UP000315700">
    <property type="component" value="Chromosome"/>
</dbReference>
<keyword evidence="2" id="KW-0732">Signal</keyword>
<protein>
    <recommendedName>
        <fullName evidence="5">Apolipoprotein A1/A4/E domain protein</fullName>
    </recommendedName>
</protein>
<keyword evidence="4" id="KW-1185">Reference proteome</keyword>
<sequence precursor="true">MRRLFPMCLAGLLAATGCSKAEVESAKKDAEAAAAKAEAAADQATAAAKEAGDKAADVANTALEKGKELASQFGGEFGAAFDKAKAAVADVKGGPELMADFSRLLDSSKQTLEGITSSETAQTAMGKLTEIEGTIDGLGAKLKDLPEGAKTAIVAMVDKGAAFLRTLVDKAKALPGVGDDVKASFDKFLAKLESLKS</sequence>